<dbReference type="InterPro" id="IPR029479">
    <property type="entry name" value="Nitroreductase"/>
</dbReference>
<keyword evidence="4 8" id="KW-0288">FMN</keyword>
<dbReference type="SUPFAM" id="SSF55469">
    <property type="entry name" value="FMN-dependent nitroreductase-like"/>
    <property type="match status" value="1"/>
</dbReference>
<dbReference type="Proteomes" id="UP001623290">
    <property type="component" value="Plasmid unnamed2"/>
</dbReference>
<evidence type="ECO:0000313" key="11">
    <source>
        <dbReference type="Proteomes" id="UP001623290"/>
    </source>
</evidence>
<proteinExistence type="inferred from homology"/>
<evidence type="ECO:0000256" key="5">
    <source>
        <dbReference type="ARBA" id="ARBA00022857"/>
    </source>
</evidence>
<sequence length="201" mass="21276">MSVQEAAINPAIMHPQVLEFLKTRRSRPAKTLVAPVPDDAALQPMLEIAARSPDHGKLEPWRFIVLRRAALERLAKAATAAAQAEGLAPVDVEKAAKQFGDSHLCVAVISAPVDSAKIPQIEQTLSAGAVCYGLLCAALASGWGASWLSGWAAHNAAFGRDVLGLADGEWVAGFVHIGTEGVTPVDRPRPDLARITSYVTE</sequence>
<name>A0ABZ1E5Y0_9RHOB</name>
<comment type="cofactor">
    <cofactor evidence="1 8">
        <name>FMN</name>
        <dbReference type="ChEBI" id="CHEBI:58210"/>
    </cofactor>
</comment>
<dbReference type="EC" id="1.-.-.-" evidence="8"/>
<evidence type="ECO:0000256" key="7">
    <source>
        <dbReference type="ARBA" id="ARBA00023027"/>
    </source>
</evidence>
<dbReference type="Pfam" id="PF00881">
    <property type="entry name" value="Nitroreductase"/>
    <property type="match status" value="1"/>
</dbReference>
<dbReference type="CDD" id="cd02135">
    <property type="entry name" value="YdjA-like"/>
    <property type="match status" value="1"/>
</dbReference>
<dbReference type="RefSeq" id="WP_330629613.1">
    <property type="nucleotide sequence ID" value="NZ_CP135445.1"/>
</dbReference>
<evidence type="ECO:0000256" key="2">
    <source>
        <dbReference type="ARBA" id="ARBA00007118"/>
    </source>
</evidence>
<dbReference type="PANTHER" id="PTHR43821:SF1">
    <property type="entry name" value="NAD(P)H NITROREDUCTASE YDJA-RELATED"/>
    <property type="match status" value="1"/>
</dbReference>
<evidence type="ECO:0000259" key="9">
    <source>
        <dbReference type="Pfam" id="PF00881"/>
    </source>
</evidence>
<keyword evidence="11" id="KW-1185">Reference proteome</keyword>
<keyword evidence="10" id="KW-0614">Plasmid</keyword>
<dbReference type="EMBL" id="CP135445">
    <property type="protein sequence ID" value="WRY35861.1"/>
    <property type="molecule type" value="Genomic_DNA"/>
</dbReference>
<dbReference type="InterPro" id="IPR000415">
    <property type="entry name" value="Nitroreductase-like"/>
</dbReference>
<dbReference type="Gene3D" id="3.40.109.10">
    <property type="entry name" value="NADH Oxidase"/>
    <property type="match status" value="1"/>
</dbReference>
<geneLocation type="plasmid" evidence="10 11">
    <name>unnamed2</name>
</geneLocation>
<evidence type="ECO:0000256" key="6">
    <source>
        <dbReference type="ARBA" id="ARBA00023002"/>
    </source>
</evidence>
<dbReference type="InterPro" id="IPR026021">
    <property type="entry name" value="YdjA-like"/>
</dbReference>
<keyword evidence="6 8" id="KW-0560">Oxidoreductase</keyword>
<feature type="domain" description="Nitroreductase" evidence="9">
    <location>
        <begin position="31"/>
        <end position="178"/>
    </location>
</feature>
<reference evidence="10 11" key="1">
    <citation type="submission" date="2023-09" db="EMBL/GenBank/DDBJ databases">
        <title>Thioclava shenzhenensis sp. nov., a multidrug resistant bacteria-antagonizing species isolated from coastal seawater.</title>
        <authorList>
            <person name="Long M."/>
        </authorList>
    </citation>
    <scope>NUCLEOTIDE SEQUENCE [LARGE SCALE GENOMIC DNA]</scope>
    <source>
        <strain evidence="10 11">FTW29</strain>
        <plasmid evidence="10 11">unnamed2</plasmid>
    </source>
</reference>
<keyword evidence="5 8" id="KW-0521">NADP</keyword>
<dbReference type="PANTHER" id="PTHR43821">
    <property type="entry name" value="NAD(P)H NITROREDUCTASE YDJA-RELATED"/>
    <property type="match status" value="1"/>
</dbReference>
<evidence type="ECO:0000256" key="4">
    <source>
        <dbReference type="ARBA" id="ARBA00022643"/>
    </source>
</evidence>
<evidence type="ECO:0000313" key="10">
    <source>
        <dbReference type="EMBL" id="WRY35861.1"/>
    </source>
</evidence>
<dbReference type="InterPro" id="IPR052530">
    <property type="entry name" value="NAD(P)H_nitroreductase"/>
</dbReference>
<dbReference type="PIRSF" id="PIRSF000232">
    <property type="entry name" value="YdjA"/>
    <property type="match status" value="1"/>
</dbReference>
<keyword evidence="7 8" id="KW-0520">NAD</keyword>
<evidence type="ECO:0000256" key="1">
    <source>
        <dbReference type="ARBA" id="ARBA00001917"/>
    </source>
</evidence>
<accession>A0ABZ1E5Y0</accession>
<gene>
    <name evidence="10" type="ORF">RPE78_16700</name>
</gene>
<protein>
    <recommendedName>
        <fullName evidence="8">Putative NAD(P)H nitroreductase</fullName>
        <ecNumber evidence="8">1.-.-.-</ecNumber>
    </recommendedName>
</protein>
<keyword evidence="3 8" id="KW-0285">Flavoprotein</keyword>
<organism evidence="10 11">
    <name type="scientific">Thioclava litoralis</name>
    <dbReference type="NCBI Taxonomy" id="3076557"/>
    <lineage>
        <taxon>Bacteria</taxon>
        <taxon>Pseudomonadati</taxon>
        <taxon>Pseudomonadota</taxon>
        <taxon>Alphaproteobacteria</taxon>
        <taxon>Rhodobacterales</taxon>
        <taxon>Paracoccaceae</taxon>
        <taxon>Thioclava</taxon>
    </lineage>
</organism>
<comment type="similarity">
    <text evidence="2 8">Belongs to the nitroreductase family.</text>
</comment>
<evidence type="ECO:0000256" key="8">
    <source>
        <dbReference type="PIRNR" id="PIRNR000232"/>
    </source>
</evidence>
<evidence type="ECO:0000256" key="3">
    <source>
        <dbReference type="ARBA" id="ARBA00022630"/>
    </source>
</evidence>